<keyword evidence="1" id="KW-1133">Transmembrane helix</keyword>
<gene>
    <name evidence="2" type="ORF">DIU24_04385</name>
</gene>
<evidence type="ECO:0000256" key="1">
    <source>
        <dbReference type="SAM" id="Phobius"/>
    </source>
</evidence>
<evidence type="ECO:0000313" key="2">
    <source>
        <dbReference type="EMBL" id="HCQ40907.1"/>
    </source>
</evidence>
<feature type="transmembrane region" description="Helical" evidence="1">
    <location>
        <begin position="32"/>
        <end position="51"/>
    </location>
</feature>
<evidence type="ECO:0000313" key="3">
    <source>
        <dbReference type="Proteomes" id="UP000262056"/>
    </source>
</evidence>
<accession>A0A656PRH8</accession>
<keyword evidence="1" id="KW-0472">Membrane</keyword>
<comment type="caution">
    <text evidence="2">The sequence shown here is derived from an EMBL/GenBank/DDBJ whole genome shotgun (WGS) entry which is preliminary data.</text>
</comment>
<dbReference type="Proteomes" id="UP000262056">
    <property type="component" value="Unassembled WGS sequence"/>
</dbReference>
<reference evidence="2 3" key="1">
    <citation type="journal article" date="2018" name="Nat. Biotechnol.">
        <title>A standardized bacterial taxonomy based on genome phylogeny substantially revises the tree of life.</title>
        <authorList>
            <person name="Parks D.H."/>
            <person name="Chuvochina M."/>
            <person name="Waite D.W."/>
            <person name="Rinke C."/>
            <person name="Skarshewski A."/>
            <person name="Chaumeil P.A."/>
            <person name="Hugenholtz P."/>
        </authorList>
    </citation>
    <scope>NUCLEOTIDE SEQUENCE [LARGE SCALE GENOMIC DNA]</scope>
    <source>
        <strain evidence="2">UBA12021</strain>
    </source>
</reference>
<dbReference type="EMBL" id="DQFB01000007">
    <property type="protein sequence ID" value="HCQ40907.1"/>
    <property type="molecule type" value="Genomic_DNA"/>
</dbReference>
<proteinExistence type="predicted"/>
<feature type="transmembrane region" description="Helical" evidence="1">
    <location>
        <begin position="90"/>
        <end position="111"/>
    </location>
</feature>
<feature type="transmembrane region" description="Helical" evidence="1">
    <location>
        <begin position="58"/>
        <end position="78"/>
    </location>
</feature>
<keyword evidence="1" id="KW-0812">Transmembrane</keyword>
<dbReference type="AlphaFoldDB" id="A0A656PRH8"/>
<sequence>MVFYLVLAFVFLAAARLLTALSVEPELLPDLLLLTSGIFSGMAITRVYTLLKLRGGTLSILGSILAILFFAGLLVFASLNPLAAKNPFNIWVVLVDLALLALLGFEIRALVKALRKK</sequence>
<organism evidence="2 3">
    <name type="scientific">candidate division WWE3 bacterium</name>
    <dbReference type="NCBI Taxonomy" id="2053526"/>
    <lineage>
        <taxon>Bacteria</taxon>
        <taxon>Katanobacteria</taxon>
    </lineage>
</organism>
<name>A0A656PRH8_UNCKA</name>
<protein>
    <submittedName>
        <fullName evidence="2">Uncharacterized protein</fullName>
    </submittedName>
</protein>